<gene>
    <name evidence="5" type="ORF">COU81_00735</name>
</gene>
<comment type="similarity">
    <text evidence="2">Belongs to the transketolase family.</text>
</comment>
<evidence type="ECO:0000313" key="5">
    <source>
        <dbReference type="EMBL" id="PJE58429.1"/>
    </source>
</evidence>
<dbReference type="CDD" id="cd02012">
    <property type="entry name" value="TPP_TK"/>
    <property type="match status" value="1"/>
</dbReference>
<keyword evidence="3" id="KW-0786">Thiamine pyrophosphate</keyword>
<dbReference type="PANTHER" id="PTHR47514:SF1">
    <property type="entry name" value="TRANSKETOLASE N-TERMINAL SECTION-RELATED"/>
    <property type="match status" value="1"/>
</dbReference>
<sequence>MDLKKLEQTANLIRQDIIGMLLEAKSGHSAGPLGMADVFTAIYFGDVIKHDPKKPEWEERDRIVLSNGHICPVLYATLAHAGYFPVEELKTLRKLGTRLQGHPHYGVLPGIESTSGPLAQGLSQAVGMGIAFKMDKKKNQVICLTGDGEQDEGQIWEAVMLAGKLKMDNLTQIIDRNNIQIDGFTEDVMPLESLEDKYEAFGWHVIEVNGHNIEKIIDAINMSKAIFEKPVVIIAHTIPGKGVEFMEFDFKWHGMPPNKEQADIALKQLRTLGGKITSEHE</sequence>
<comment type="caution">
    <text evidence="5">The sequence shown here is derived from an EMBL/GenBank/DDBJ whole genome shotgun (WGS) entry which is preliminary data.</text>
</comment>
<dbReference type="Gene3D" id="3.40.50.970">
    <property type="match status" value="1"/>
</dbReference>
<comment type="cofactor">
    <cofactor evidence="1">
        <name>thiamine diphosphate</name>
        <dbReference type="ChEBI" id="CHEBI:58937"/>
    </cofactor>
</comment>
<evidence type="ECO:0000256" key="2">
    <source>
        <dbReference type="ARBA" id="ARBA00007131"/>
    </source>
</evidence>
<reference evidence="6" key="1">
    <citation type="submission" date="2017-09" db="EMBL/GenBank/DDBJ databases">
        <title>Depth-based differentiation of microbial function through sediment-hosted aquifers and enrichment of novel symbionts in the deep terrestrial subsurface.</title>
        <authorList>
            <person name="Probst A.J."/>
            <person name="Ladd B."/>
            <person name="Jarett J.K."/>
            <person name="Geller-Mcgrath D.E."/>
            <person name="Sieber C.M.K."/>
            <person name="Emerson J.B."/>
            <person name="Anantharaman K."/>
            <person name="Thomas B.C."/>
            <person name="Malmstrom R."/>
            <person name="Stieglmeier M."/>
            <person name="Klingl A."/>
            <person name="Woyke T."/>
            <person name="Ryan C.M."/>
            <person name="Banfield J.F."/>
        </authorList>
    </citation>
    <scope>NUCLEOTIDE SEQUENCE [LARGE SCALE GENOMIC DNA]</scope>
</reference>
<evidence type="ECO:0000256" key="3">
    <source>
        <dbReference type="ARBA" id="ARBA00023052"/>
    </source>
</evidence>
<evidence type="ECO:0000313" key="6">
    <source>
        <dbReference type="Proteomes" id="UP000231450"/>
    </source>
</evidence>
<dbReference type="SUPFAM" id="SSF52518">
    <property type="entry name" value="Thiamin diphosphate-binding fold (THDP-binding)"/>
    <property type="match status" value="1"/>
</dbReference>
<name>A0A2M8KET2_9BACT</name>
<dbReference type="AlphaFoldDB" id="A0A2M8KET2"/>
<proteinExistence type="inferred from homology"/>
<organism evidence="5 6">
    <name type="scientific">Candidatus Portnoybacteria bacterium CG10_big_fil_rev_8_21_14_0_10_36_7</name>
    <dbReference type="NCBI Taxonomy" id="1974812"/>
    <lineage>
        <taxon>Bacteria</taxon>
        <taxon>Candidatus Portnoyibacteriota</taxon>
    </lineage>
</organism>
<dbReference type="EMBL" id="PFDW01000015">
    <property type="protein sequence ID" value="PJE58429.1"/>
    <property type="molecule type" value="Genomic_DNA"/>
</dbReference>
<feature type="domain" description="Transketolase N-terminal" evidence="4">
    <location>
        <begin position="8"/>
        <end position="262"/>
    </location>
</feature>
<evidence type="ECO:0000259" key="4">
    <source>
        <dbReference type="Pfam" id="PF00456"/>
    </source>
</evidence>
<evidence type="ECO:0000256" key="1">
    <source>
        <dbReference type="ARBA" id="ARBA00001964"/>
    </source>
</evidence>
<dbReference type="Proteomes" id="UP000231450">
    <property type="component" value="Unassembled WGS sequence"/>
</dbReference>
<dbReference type="InterPro" id="IPR029061">
    <property type="entry name" value="THDP-binding"/>
</dbReference>
<protein>
    <submittedName>
        <fullName evidence="5">Transketolase</fullName>
    </submittedName>
</protein>
<dbReference type="Pfam" id="PF00456">
    <property type="entry name" value="Transketolase_N"/>
    <property type="match status" value="1"/>
</dbReference>
<dbReference type="InterPro" id="IPR005474">
    <property type="entry name" value="Transketolase_N"/>
</dbReference>
<accession>A0A2M8KET2</accession>
<dbReference type="PANTHER" id="PTHR47514">
    <property type="entry name" value="TRANSKETOLASE N-TERMINAL SECTION-RELATED"/>
    <property type="match status" value="1"/>
</dbReference>